<feature type="compositionally biased region" description="Basic and acidic residues" evidence="1">
    <location>
        <begin position="620"/>
        <end position="629"/>
    </location>
</feature>
<dbReference type="AlphaFoldDB" id="A0A8H3FAL4"/>
<name>A0A8H3FAL4_9LECA</name>
<evidence type="ECO:0000313" key="3">
    <source>
        <dbReference type="Proteomes" id="UP000664521"/>
    </source>
</evidence>
<reference evidence="2" key="1">
    <citation type="submission" date="2021-03" db="EMBL/GenBank/DDBJ databases">
        <authorList>
            <person name="Tagirdzhanova G."/>
        </authorList>
    </citation>
    <scope>NUCLEOTIDE SEQUENCE</scope>
</reference>
<protein>
    <submittedName>
        <fullName evidence="2">Uncharacterized protein</fullName>
    </submittedName>
</protein>
<dbReference type="EMBL" id="CAJPDS010000027">
    <property type="protein sequence ID" value="CAF9921004.1"/>
    <property type="molecule type" value="Genomic_DNA"/>
</dbReference>
<dbReference type="Proteomes" id="UP000664521">
    <property type="component" value="Unassembled WGS sequence"/>
</dbReference>
<sequence>MARQSSNVPSSYGAVDNVVVTPRLPTHLSLDASTRTTPHGSTQPVTVGGQQPRNSRGQLPQNPPPIEAYDFEQLSRLVNPFDPYFERLAPRAAPESYHNHPQGRQGSSRRTPRLQHPSVHTSQQLGHQDSLYGDQQAASVTSENYLEYGGGHIREPDIYPVPGLINEHVQHGHHGRDAGMGSHYQHVDHSLPLQGARMHGVTGQINRWEPFYIYPEKFCPESSFPYNSSDTDRSYIDRSPSMQVAGTQLPTHVENSHGPNRTEATCHMHGQLFHRTYPGDEWEPAVYHSAIFNVLLQSAKVKSAYNIQQSEGKIQGDETAPVVGHETWGPARKDRPAVLFQIEKPNPYIGHRNPWIWQGYRVLDRKSQWMSNWDDIPVTISSAIEGWHLEALMRRNPGMLMWDLQARMLDGTPFVENATTLTNRTMRFRARSWNYTWGIGKPSSAAHLKWLKRALPEQCITNNSTQAVYRDPIKAELDELEVFPKQTLAKQEAVLAQRESVRELLLGPQTAVASSSAATMALNASALDPMQAKGDANPRKRQRRDSIQSSTSEEFNESIAKRRRLQTASTAIRGDEQVSSNRIRSAHKRQRRNDDHMRQYNHRSQESARIDSPQGLISSADRDHPKYDVVDAPSNSWEARNTAFDQPQEQTNLGAGQLEAGGDDIEYINDIHNVPAGFWEAVDPAAHQSRVEHDSLSDDQREILKTLACVQLEVGMSYMVISLDDKDVRQGLIDANSPVEWKQLSIETAIHELADLALEAYQNTTPQDANDKQPEINAEQQSRPAYLPVDKTHIVVCIEKEEAYEGVTAAEGQTLWTKMTLEAVVRALANRLTEPTRAGSNVAFSTAPSSTPSPYSNLFQPTEKEQAITNDLDACLQRAWDEWTGDAHYLASVELRATFAGQYPLLVMG</sequence>
<keyword evidence="3" id="KW-1185">Reference proteome</keyword>
<feature type="region of interest" description="Disordered" evidence="1">
    <location>
        <begin position="90"/>
        <end position="128"/>
    </location>
</feature>
<accession>A0A8H3FAL4</accession>
<evidence type="ECO:0000313" key="2">
    <source>
        <dbReference type="EMBL" id="CAF9921004.1"/>
    </source>
</evidence>
<proteinExistence type="predicted"/>
<feature type="compositionally biased region" description="Polar residues" evidence="1">
    <location>
        <begin position="118"/>
        <end position="127"/>
    </location>
</feature>
<dbReference type="OrthoDB" id="5348779at2759"/>
<comment type="caution">
    <text evidence="2">The sequence shown here is derived from an EMBL/GenBank/DDBJ whole genome shotgun (WGS) entry which is preliminary data.</text>
</comment>
<feature type="region of interest" description="Disordered" evidence="1">
    <location>
        <begin position="30"/>
        <end position="67"/>
    </location>
</feature>
<gene>
    <name evidence="2" type="ORF">HETSPECPRED_004404</name>
</gene>
<feature type="compositionally biased region" description="Basic and acidic residues" evidence="1">
    <location>
        <begin position="592"/>
        <end position="609"/>
    </location>
</feature>
<feature type="compositionally biased region" description="Polar residues" evidence="1">
    <location>
        <begin position="31"/>
        <end position="60"/>
    </location>
</feature>
<evidence type="ECO:0000256" key="1">
    <source>
        <dbReference type="SAM" id="MobiDB-lite"/>
    </source>
</evidence>
<organism evidence="2 3">
    <name type="scientific">Heterodermia speciosa</name>
    <dbReference type="NCBI Taxonomy" id="116794"/>
    <lineage>
        <taxon>Eukaryota</taxon>
        <taxon>Fungi</taxon>
        <taxon>Dikarya</taxon>
        <taxon>Ascomycota</taxon>
        <taxon>Pezizomycotina</taxon>
        <taxon>Lecanoromycetes</taxon>
        <taxon>OSLEUM clade</taxon>
        <taxon>Lecanoromycetidae</taxon>
        <taxon>Caliciales</taxon>
        <taxon>Physciaceae</taxon>
        <taxon>Heterodermia</taxon>
    </lineage>
</organism>
<feature type="region of interest" description="Disordered" evidence="1">
    <location>
        <begin position="526"/>
        <end position="632"/>
    </location>
</feature>